<evidence type="ECO:0000259" key="10">
    <source>
        <dbReference type="Pfam" id="PF23598"/>
    </source>
</evidence>
<dbReference type="Gene3D" id="3.40.50.300">
    <property type="entry name" value="P-loop containing nucleotide triphosphate hydrolases"/>
    <property type="match status" value="2"/>
</dbReference>
<dbReference type="InterPro" id="IPR032675">
    <property type="entry name" value="LRR_dom_sf"/>
</dbReference>
<keyword evidence="5" id="KW-0611">Plant defense</keyword>
<evidence type="ECO:0000313" key="11">
    <source>
        <dbReference type="EMBL" id="KAF7087391.1"/>
    </source>
</evidence>
<dbReference type="Pfam" id="PF23598">
    <property type="entry name" value="LRR_14"/>
    <property type="match status" value="1"/>
</dbReference>
<evidence type="ECO:0008006" key="12">
    <source>
        <dbReference type="Google" id="ProtNLM"/>
    </source>
</evidence>
<dbReference type="GO" id="GO:0009626">
    <property type="term" value="P:plant-type hypersensitive response"/>
    <property type="evidence" value="ECO:0007669"/>
    <property type="project" value="UniProtKB-ARBA"/>
</dbReference>
<sequence>MMEGAVVSASMGVIGPLLAEISILCARLPDGRPKREMEFFEEKLRSIQEMVSSLHAVKMSHMVEEDTLLKKMWAKQAREIAYDTQDLVDLFTHGDGDGDSAGVMPKKTAGRVKMLKRFRRRPKKPISDLEMVNKIQELKVRMAEVIERHKRFKIGMEPSFPPEQDIPSWRPAMSIDAHLSALYAGGDGLVGIDGPRDELTALLMVMDDKQQLKVVSVLGPEGIGKTTLTKEVFNDIQGKFDCSAFVSMSQNTSIQEILQALGSQLSAQQGASIEACQEERLTHKLIQVLKAKRYFVVLDGVWSTRAWRLIRCALPGNNLGSRILMTTCIDDIAMSCCSTAADSIYRMKYLPEVEGTRLFMERTFGLEKQWPYSLEEIGTEMLRKCGGWPILILTIASLLASKSSSEEQWKVIQGFIDLALEGHLKKKGLAPEESQAHSCDSFQGVKNILYICYNDLPQQLKTCLLYLCLYPEGYIISRNKLVRRWIGEGFIGMRSEHDNLEEVGQRYFNELINRGMVQPVGIQYDGRAEACQVHNLILSLIESISAEENFGMLVDGKAQEFRTTDKVRRLSLNYHGQKHFPIPSTISASPIRSLTVFGSAQSAPILSNNQALRVLDLDVQGDPCKNYLGTIGSLFQLKYLGLQMSGVVELPEQIGELQFLETLDLTKTSIRRLPTSILGLWRLVYLLVCNVELPDGVGDMQSLEELSGIQVNTTNSTNSLLGVGQLTKLRIVQLIWSISDVCGDIKGYEDNLLLSLKELSKLQSLSIESKYGSSLSFLDSWSPHPQSLQKLYLSGGYYFPRIPERIISLVNLDFLDIRVYQVEEEMMNVLGSLPALLVLSISSQVAAAEQRIVVQPGLFHCLTKFTLTCLNSWTGLVTEPEALPKLARLGLLCYVQGQRDPVFGDYGIKYLIWEVATRSSNIPPPQVQISDGHNMVEEEEIIEAVESLSTHIEEESTIYKDAQMDPQHIVGVDVEMDSQSSQKGTAEEYKAEAGSVSTCDGMSPRIHPHKLASASSKLTFHNRESMEVALVSVTTGAIKLVLEKLTALLGDEYKRFKGVRKEIKSLTSELIAMEALLLKLSEEEDPDVQDKFWMNELRELSYDMEDGIDDFMQSVDDNDVKPAGFIEKIKTSLGKLGKMKAHRRIGKEIHDMKKQIINVGEWNASYKSGETFPKTINATIDPRALAIFEHASKLVGIDKPKSEIIKLLTEEVAHAPVKEQQPKIVSIVGSGGMGKTTLANQVYQNFKGQYECRAFISVSRNADMINILRTILSQLAKNNYGSTDVGSIQQLISKINDFLADKRCMLSLSFLFPFT</sequence>
<dbReference type="InterPro" id="IPR041118">
    <property type="entry name" value="Rx_N"/>
</dbReference>
<dbReference type="Gene3D" id="1.10.10.10">
    <property type="entry name" value="Winged helix-like DNA-binding domain superfamily/Winged helix DNA-binding domain"/>
    <property type="match status" value="1"/>
</dbReference>
<feature type="domain" description="Disease resistance N-terminal" evidence="8">
    <location>
        <begin position="33"/>
        <end position="99"/>
    </location>
</feature>
<name>A0A9R1LEH9_WHEAT</name>
<evidence type="ECO:0000256" key="5">
    <source>
        <dbReference type="ARBA" id="ARBA00022821"/>
    </source>
</evidence>
<dbReference type="GO" id="GO:0002758">
    <property type="term" value="P:innate immune response-activating signaling pathway"/>
    <property type="evidence" value="ECO:0007669"/>
    <property type="project" value="UniProtKB-ARBA"/>
</dbReference>
<dbReference type="SMR" id="A0A9R1LEH9"/>
<keyword evidence="3" id="KW-0677">Repeat</keyword>
<feature type="domain" description="Disease resistance R13L4/SHOC-2-like LRR" evidence="10">
    <location>
        <begin position="591"/>
        <end position="911"/>
    </location>
</feature>
<organism evidence="11">
    <name type="scientific">Triticum aestivum</name>
    <name type="common">Wheat</name>
    <dbReference type="NCBI Taxonomy" id="4565"/>
    <lineage>
        <taxon>Eukaryota</taxon>
        <taxon>Viridiplantae</taxon>
        <taxon>Streptophyta</taxon>
        <taxon>Embryophyta</taxon>
        <taxon>Tracheophyta</taxon>
        <taxon>Spermatophyta</taxon>
        <taxon>Magnoliopsida</taxon>
        <taxon>Liliopsida</taxon>
        <taxon>Poales</taxon>
        <taxon>Poaceae</taxon>
        <taxon>BOP clade</taxon>
        <taxon>Pooideae</taxon>
        <taxon>Triticodae</taxon>
        <taxon>Triticeae</taxon>
        <taxon>Triticinae</taxon>
        <taxon>Triticum</taxon>
    </lineage>
</organism>
<dbReference type="Pfam" id="PF18052">
    <property type="entry name" value="Rx_N"/>
    <property type="match status" value="2"/>
</dbReference>
<keyword evidence="6" id="KW-0175">Coiled coil</keyword>
<dbReference type="InterPro" id="IPR042197">
    <property type="entry name" value="Apaf_helical"/>
</dbReference>
<evidence type="ECO:0000259" key="9">
    <source>
        <dbReference type="Pfam" id="PF23559"/>
    </source>
</evidence>
<comment type="caution">
    <text evidence="11">The sequence shown here is derived from an EMBL/GenBank/DDBJ whole genome shotgun (WGS) entry which is preliminary data.</text>
</comment>
<dbReference type="FunFam" id="3.40.50.300:FF:001091">
    <property type="entry name" value="Probable disease resistance protein At1g61300"/>
    <property type="match status" value="1"/>
</dbReference>
<dbReference type="Pfam" id="PF00931">
    <property type="entry name" value="NB-ARC"/>
    <property type="match status" value="2"/>
</dbReference>
<dbReference type="InterPro" id="IPR002182">
    <property type="entry name" value="NB-ARC"/>
</dbReference>
<dbReference type="GO" id="GO:0042742">
    <property type="term" value="P:defense response to bacterium"/>
    <property type="evidence" value="ECO:0007669"/>
    <property type="project" value="UniProtKB-ARBA"/>
</dbReference>
<dbReference type="InterPro" id="IPR027417">
    <property type="entry name" value="P-loop_NTPase"/>
</dbReference>
<dbReference type="Gene3D" id="1.10.8.430">
    <property type="entry name" value="Helical domain of apoptotic protease-activating factors"/>
    <property type="match status" value="1"/>
</dbReference>
<dbReference type="Gene3D" id="3.80.10.10">
    <property type="entry name" value="Ribonuclease Inhibitor"/>
    <property type="match status" value="1"/>
</dbReference>
<evidence type="ECO:0000256" key="3">
    <source>
        <dbReference type="ARBA" id="ARBA00022737"/>
    </source>
</evidence>
<evidence type="ECO:0000259" key="8">
    <source>
        <dbReference type="Pfam" id="PF18052"/>
    </source>
</evidence>
<evidence type="ECO:0000259" key="7">
    <source>
        <dbReference type="Pfam" id="PF00931"/>
    </source>
</evidence>
<feature type="domain" description="NB-ARC" evidence="7">
    <location>
        <begin position="199"/>
        <end position="361"/>
    </location>
</feature>
<dbReference type="GO" id="GO:0043531">
    <property type="term" value="F:ADP binding"/>
    <property type="evidence" value="ECO:0007669"/>
    <property type="project" value="InterPro"/>
</dbReference>
<proteinExistence type="inferred from homology"/>
<feature type="domain" description="Disease resistance N-terminal" evidence="8">
    <location>
        <begin position="1037"/>
        <end position="1120"/>
    </location>
</feature>
<dbReference type="Gene3D" id="1.20.5.4130">
    <property type="match status" value="2"/>
</dbReference>
<evidence type="ECO:0000256" key="4">
    <source>
        <dbReference type="ARBA" id="ARBA00022741"/>
    </source>
</evidence>
<dbReference type="PANTHER" id="PTHR19338:SF42">
    <property type="entry name" value="RX N-TERMINAL DOMAIN-CONTAINING PROTEIN"/>
    <property type="match status" value="1"/>
</dbReference>
<feature type="domain" description="Disease resistance protein winged helix" evidence="9">
    <location>
        <begin position="469"/>
        <end position="541"/>
    </location>
</feature>
<dbReference type="InterPro" id="IPR058922">
    <property type="entry name" value="WHD_DRP"/>
</dbReference>
<dbReference type="InterPro" id="IPR038005">
    <property type="entry name" value="RX-like_CC"/>
</dbReference>
<dbReference type="InterPro" id="IPR055414">
    <property type="entry name" value="LRR_R13L4/SHOC2-like"/>
</dbReference>
<keyword evidence="4" id="KW-0547">Nucleotide-binding</keyword>
<dbReference type="InterPro" id="IPR036388">
    <property type="entry name" value="WH-like_DNA-bd_sf"/>
</dbReference>
<keyword evidence="2" id="KW-0433">Leucine-rich repeat</keyword>
<reference evidence="11" key="2">
    <citation type="submission" date="2020-03" db="EMBL/GenBank/DDBJ databases">
        <title>The second near-complete assembly of the hexaploid bread wheat (Triticum aestivum) genome.</title>
        <authorList>
            <person name="Zimin A.V."/>
            <person name="Puiu D."/>
            <person name="Shumante A."/>
            <person name="Alonge M."/>
            <person name="Salzberg S.L."/>
        </authorList>
    </citation>
    <scope>NUCLEOTIDE SEQUENCE</scope>
    <source>
        <tissue evidence="11">Leaf</tissue>
    </source>
</reference>
<comment type="similarity">
    <text evidence="1">Belongs to the disease resistance NB-LRR family.</text>
</comment>
<dbReference type="FunFam" id="1.10.10.10:FF:000322">
    <property type="entry name" value="Probable disease resistance protein At1g63360"/>
    <property type="match status" value="1"/>
</dbReference>
<dbReference type="PRINTS" id="PR00364">
    <property type="entry name" value="DISEASERSIST"/>
</dbReference>
<dbReference type="Proteomes" id="UP000815260">
    <property type="component" value="Chromosome 6B"/>
</dbReference>
<dbReference type="OrthoDB" id="1060944at2759"/>
<dbReference type="PANTHER" id="PTHR19338">
    <property type="entry name" value="TRANSLOCASE OF INNER MITOCHONDRIAL MEMBRANE 13 HOMOLOG"/>
    <property type="match status" value="1"/>
</dbReference>
<dbReference type="EMBL" id="CM022227">
    <property type="protein sequence ID" value="KAF7087391.1"/>
    <property type="molecule type" value="Genomic_DNA"/>
</dbReference>
<dbReference type="CDD" id="cd14798">
    <property type="entry name" value="RX-CC_like"/>
    <property type="match status" value="1"/>
</dbReference>
<protein>
    <recommendedName>
        <fullName evidence="12">NB-ARC domain-containing protein</fullName>
    </recommendedName>
</protein>
<evidence type="ECO:0000256" key="6">
    <source>
        <dbReference type="ARBA" id="ARBA00023054"/>
    </source>
</evidence>
<gene>
    <name evidence="11" type="ORF">CFC21_090586</name>
</gene>
<evidence type="ECO:0000256" key="2">
    <source>
        <dbReference type="ARBA" id="ARBA00022614"/>
    </source>
</evidence>
<evidence type="ECO:0000256" key="1">
    <source>
        <dbReference type="ARBA" id="ARBA00008894"/>
    </source>
</evidence>
<accession>A0A9R1LEH9</accession>
<reference evidence="11" key="1">
    <citation type="journal article" date="2017" name="Gigascience">
        <title>The first near-complete assembly of the hexaploid bread wheat genome, Triticum aestivum.</title>
        <authorList>
            <person name="Zimin A.V."/>
            <person name="Puiu D."/>
            <person name="Hall R."/>
            <person name="Kingan S."/>
            <person name="Clavijo B.J."/>
            <person name="Salzberg S.L."/>
        </authorList>
    </citation>
    <scope>NUCLEOTIDE SEQUENCE</scope>
    <source>
        <tissue evidence="11">Leaf</tissue>
    </source>
</reference>
<dbReference type="SUPFAM" id="SSF52058">
    <property type="entry name" value="L domain-like"/>
    <property type="match status" value="1"/>
</dbReference>
<feature type="domain" description="NB-ARC" evidence="7">
    <location>
        <begin position="1210"/>
        <end position="1306"/>
    </location>
</feature>
<dbReference type="SUPFAM" id="SSF52540">
    <property type="entry name" value="P-loop containing nucleoside triphosphate hydrolases"/>
    <property type="match status" value="2"/>
</dbReference>
<dbReference type="Pfam" id="PF23559">
    <property type="entry name" value="WHD_DRP"/>
    <property type="match status" value="1"/>
</dbReference>